<proteinExistence type="predicted"/>
<accession>A0ABQ5I6F3</accession>
<gene>
    <name evidence="1" type="ORF">Tco_1091186</name>
</gene>
<evidence type="ECO:0000313" key="2">
    <source>
        <dbReference type="Proteomes" id="UP001151760"/>
    </source>
</evidence>
<dbReference type="Proteomes" id="UP001151760">
    <property type="component" value="Unassembled WGS sequence"/>
</dbReference>
<reference evidence="1" key="1">
    <citation type="journal article" date="2022" name="Int. J. Mol. Sci.">
        <title>Draft Genome of Tanacetum Coccineum: Genomic Comparison of Closely Related Tanacetum-Family Plants.</title>
        <authorList>
            <person name="Yamashiro T."/>
            <person name="Shiraishi A."/>
            <person name="Nakayama K."/>
            <person name="Satake H."/>
        </authorList>
    </citation>
    <scope>NUCLEOTIDE SEQUENCE</scope>
</reference>
<name>A0ABQ5I6F3_9ASTR</name>
<comment type="caution">
    <text evidence="1">The sequence shown here is derived from an EMBL/GenBank/DDBJ whole genome shotgun (WGS) entry which is preliminary data.</text>
</comment>
<dbReference type="EMBL" id="BQNB010020411">
    <property type="protein sequence ID" value="GJT95668.1"/>
    <property type="molecule type" value="Genomic_DNA"/>
</dbReference>
<reference evidence="1" key="2">
    <citation type="submission" date="2022-01" db="EMBL/GenBank/DDBJ databases">
        <authorList>
            <person name="Yamashiro T."/>
            <person name="Shiraishi A."/>
            <person name="Satake H."/>
            <person name="Nakayama K."/>
        </authorList>
    </citation>
    <scope>NUCLEOTIDE SEQUENCE</scope>
</reference>
<organism evidence="1 2">
    <name type="scientific">Tanacetum coccineum</name>
    <dbReference type="NCBI Taxonomy" id="301880"/>
    <lineage>
        <taxon>Eukaryota</taxon>
        <taxon>Viridiplantae</taxon>
        <taxon>Streptophyta</taxon>
        <taxon>Embryophyta</taxon>
        <taxon>Tracheophyta</taxon>
        <taxon>Spermatophyta</taxon>
        <taxon>Magnoliopsida</taxon>
        <taxon>eudicotyledons</taxon>
        <taxon>Gunneridae</taxon>
        <taxon>Pentapetalae</taxon>
        <taxon>asterids</taxon>
        <taxon>campanulids</taxon>
        <taxon>Asterales</taxon>
        <taxon>Asteraceae</taxon>
        <taxon>Asteroideae</taxon>
        <taxon>Anthemideae</taxon>
        <taxon>Anthemidinae</taxon>
        <taxon>Tanacetum</taxon>
    </lineage>
</organism>
<protein>
    <submittedName>
        <fullName evidence="1">Uncharacterized protein</fullName>
    </submittedName>
</protein>
<evidence type="ECO:0000313" key="1">
    <source>
        <dbReference type="EMBL" id="GJT95668.1"/>
    </source>
</evidence>
<keyword evidence="2" id="KW-1185">Reference proteome</keyword>
<sequence>METIHVKFHELTAMASEHDSLEPDFQRFINDDSSAESMNIPSKEDLDNLFGPMYEVYFEKRSSNTSINSASQQMDVKTEFLNGPLKEEVYVSQLDGFVDPDFPDHVYRPCRISWGYGIRRWIPDLNLLHIQTQTEAGNQKLIIIMAQPQRPADVHQDELCPSNKRYALMYANKKINLDNPLRIFHLPQATDNNHERFVVAPKFSEMVPFFLNTLGFTLELRSPSNFNKTYTTMAETWQNICSMSCYTSHWS</sequence>